<reference evidence="1 2" key="1">
    <citation type="journal article" date="2021" name="Nat. Commun.">
        <title>Incipient diploidization of the medicinal plant Perilla within 10,000 years.</title>
        <authorList>
            <person name="Zhang Y."/>
            <person name="Shen Q."/>
            <person name="Leng L."/>
            <person name="Zhang D."/>
            <person name="Chen S."/>
            <person name="Shi Y."/>
            <person name="Ning Z."/>
            <person name="Chen S."/>
        </authorList>
    </citation>
    <scope>NUCLEOTIDE SEQUENCE [LARGE SCALE GENOMIC DNA]</scope>
    <source>
        <strain evidence="2">cv. PC099</strain>
    </source>
</reference>
<sequence>MAYLGNISEDCVSKILSLTSPQDACRFLAVSKEFRNPAESNVVWNKFLPSDCHHIVSSTTCVPPLMFSSKKELYFLLSDSILVDAGNKAFALEKSTGRKSYILSARELSILHINDVGSNWTSKSIQESRFSEVAELKAAERIEIKGKIRSETLSPHTKYGAYLVFKIGDHAYGLDSIPCETFIASGERVLATNTATLRDPNDKKGPLQGLFYGNRMQKMKERVNKGDGGAARKREDGWLEIEVGEFFVGGEESDDEEITMRVMEIKGYHLKGGLIVEGIEVRPN</sequence>
<proteinExistence type="predicted"/>
<keyword evidence="2" id="KW-1185">Reference proteome</keyword>
<dbReference type="Proteomes" id="UP001190926">
    <property type="component" value="Unassembled WGS sequence"/>
</dbReference>
<accession>A0AAD4IRS8</accession>
<dbReference type="SUPFAM" id="SSF81383">
    <property type="entry name" value="F-box domain"/>
    <property type="match status" value="1"/>
</dbReference>
<name>A0AAD4IRS8_PERFH</name>
<evidence type="ECO:0000313" key="1">
    <source>
        <dbReference type="EMBL" id="KAH6820114.1"/>
    </source>
</evidence>
<dbReference type="PANTHER" id="PTHR32278">
    <property type="entry name" value="F-BOX DOMAIN-CONTAINING PROTEIN"/>
    <property type="match status" value="1"/>
</dbReference>
<dbReference type="InterPro" id="IPR036047">
    <property type="entry name" value="F-box-like_dom_sf"/>
</dbReference>
<comment type="caution">
    <text evidence="1">The sequence shown here is derived from an EMBL/GenBank/DDBJ whole genome shotgun (WGS) entry which is preliminary data.</text>
</comment>
<evidence type="ECO:0008006" key="3">
    <source>
        <dbReference type="Google" id="ProtNLM"/>
    </source>
</evidence>
<dbReference type="CDD" id="cd22162">
    <property type="entry name" value="F-box_AtSKIP3-like"/>
    <property type="match status" value="1"/>
</dbReference>
<dbReference type="Pfam" id="PF14299">
    <property type="entry name" value="PP2"/>
    <property type="match status" value="1"/>
</dbReference>
<organism evidence="1 2">
    <name type="scientific">Perilla frutescens var. hirtella</name>
    <name type="common">Perilla citriodora</name>
    <name type="synonym">Perilla setoyensis</name>
    <dbReference type="NCBI Taxonomy" id="608512"/>
    <lineage>
        <taxon>Eukaryota</taxon>
        <taxon>Viridiplantae</taxon>
        <taxon>Streptophyta</taxon>
        <taxon>Embryophyta</taxon>
        <taxon>Tracheophyta</taxon>
        <taxon>Spermatophyta</taxon>
        <taxon>Magnoliopsida</taxon>
        <taxon>eudicotyledons</taxon>
        <taxon>Gunneridae</taxon>
        <taxon>Pentapetalae</taxon>
        <taxon>asterids</taxon>
        <taxon>lamiids</taxon>
        <taxon>Lamiales</taxon>
        <taxon>Lamiaceae</taxon>
        <taxon>Nepetoideae</taxon>
        <taxon>Elsholtzieae</taxon>
        <taxon>Perilla</taxon>
    </lineage>
</organism>
<dbReference type="AlphaFoldDB" id="A0AAD4IRS8"/>
<dbReference type="EMBL" id="SDAM02004710">
    <property type="protein sequence ID" value="KAH6820114.1"/>
    <property type="molecule type" value="Genomic_DNA"/>
</dbReference>
<protein>
    <recommendedName>
        <fullName evidence="3">F-box domain-containing protein</fullName>
    </recommendedName>
</protein>
<evidence type="ECO:0000313" key="2">
    <source>
        <dbReference type="Proteomes" id="UP001190926"/>
    </source>
</evidence>
<dbReference type="InterPro" id="IPR025886">
    <property type="entry name" value="PP2-like"/>
</dbReference>
<gene>
    <name evidence="1" type="ORF">C2S53_015917</name>
</gene>
<dbReference type="PANTHER" id="PTHR32278:SF15">
    <property type="entry name" value="F-BOX PROTEIN PP2-B13-RELATED"/>
    <property type="match status" value="1"/>
</dbReference>